<feature type="transmembrane region" description="Helical" evidence="1">
    <location>
        <begin position="76"/>
        <end position="94"/>
    </location>
</feature>
<comment type="caution">
    <text evidence="2">The sequence shown here is derived from an EMBL/GenBank/DDBJ whole genome shotgun (WGS) entry which is preliminary data.</text>
</comment>
<feature type="transmembrane region" description="Helical" evidence="1">
    <location>
        <begin position="43"/>
        <end position="64"/>
    </location>
</feature>
<evidence type="ECO:0000313" key="2">
    <source>
        <dbReference type="EMBL" id="KKL21828.1"/>
    </source>
</evidence>
<gene>
    <name evidence="2" type="ORF">LCGC14_2441540</name>
</gene>
<reference evidence="2" key="1">
    <citation type="journal article" date="2015" name="Nature">
        <title>Complex archaea that bridge the gap between prokaryotes and eukaryotes.</title>
        <authorList>
            <person name="Spang A."/>
            <person name="Saw J.H."/>
            <person name="Jorgensen S.L."/>
            <person name="Zaremba-Niedzwiedzka K."/>
            <person name="Martijn J."/>
            <person name="Lind A.E."/>
            <person name="van Eijk R."/>
            <person name="Schleper C."/>
            <person name="Guy L."/>
            <person name="Ettema T.J."/>
        </authorList>
    </citation>
    <scope>NUCLEOTIDE SEQUENCE</scope>
</reference>
<keyword evidence="1" id="KW-0472">Membrane</keyword>
<keyword evidence="1" id="KW-0812">Transmembrane</keyword>
<sequence length="107" mass="13139">MPFNPTKTIKNSFIDFIRYFYDPNLQYLSHLRRKWVKSLIPKFLDVIFTGVWTYGFLFGIVWIFPKSSNYIFLGTNYWQVLLIIFFLGLITWYFEDRYEYIRGGYKK</sequence>
<accession>A0A0F9ECU1</accession>
<keyword evidence="1" id="KW-1133">Transmembrane helix</keyword>
<evidence type="ECO:0000256" key="1">
    <source>
        <dbReference type="SAM" id="Phobius"/>
    </source>
</evidence>
<name>A0A0F9ECU1_9ZZZZ</name>
<dbReference type="AlphaFoldDB" id="A0A0F9ECU1"/>
<dbReference type="EMBL" id="LAZR01037584">
    <property type="protein sequence ID" value="KKL21828.1"/>
    <property type="molecule type" value="Genomic_DNA"/>
</dbReference>
<proteinExistence type="predicted"/>
<organism evidence="2">
    <name type="scientific">marine sediment metagenome</name>
    <dbReference type="NCBI Taxonomy" id="412755"/>
    <lineage>
        <taxon>unclassified sequences</taxon>
        <taxon>metagenomes</taxon>
        <taxon>ecological metagenomes</taxon>
    </lineage>
</organism>
<protein>
    <submittedName>
        <fullName evidence="2">Uncharacterized protein</fullName>
    </submittedName>
</protein>